<feature type="signal peptide" evidence="2">
    <location>
        <begin position="1"/>
        <end position="18"/>
    </location>
</feature>
<comment type="caution">
    <text evidence="3">The sequence shown here is derived from an EMBL/GenBank/DDBJ whole genome shotgun (WGS) entry which is preliminary data.</text>
</comment>
<evidence type="ECO:0008006" key="5">
    <source>
        <dbReference type="Google" id="ProtNLM"/>
    </source>
</evidence>
<feature type="chain" id="PRO_5020887598" description="RlpA-like protein double-psi beta-barrel domain-containing protein" evidence="2">
    <location>
        <begin position="19"/>
        <end position="139"/>
    </location>
</feature>
<organism evidence="3 4">
    <name type="scientific">Steccherinum ochraceum</name>
    <dbReference type="NCBI Taxonomy" id="92696"/>
    <lineage>
        <taxon>Eukaryota</taxon>
        <taxon>Fungi</taxon>
        <taxon>Dikarya</taxon>
        <taxon>Basidiomycota</taxon>
        <taxon>Agaricomycotina</taxon>
        <taxon>Agaricomycetes</taxon>
        <taxon>Polyporales</taxon>
        <taxon>Steccherinaceae</taxon>
        <taxon>Steccherinum</taxon>
    </lineage>
</organism>
<dbReference type="InterPro" id="IPR036908">
    <property type="entry name" value="RlpA-like_sf"/>
</dbReference>
<evidence type="ECO:0000256" key="1">
    <source>
        <dbReference type="ARBA" id="ARBA00022729"/>
    </source>
</evidence>
<dbReference type="EMBL" id="RWJN01000314">
    <property type="protein sequence ID" value="TCD63216.1"/>
    <property type="molecule type" value="Genomic_DNA"/>
</dbReference>
<reference evidence="3 4" key="1">
    <citation type="submission" date="2018-11" db="EMBL/GenBank/DDBJ databases">
        <title>Genome assembly of Steccherinum ochraceum LE-BIN_3174, the white-rot fungus of the Steccherinaceae family (The Residual Polyporoid clade, Polyporales, Basidiomycota).</title>
        <authorList>
            <person name="Fedorova T.V."/>
            <person name="Glazunova O.A."/>
            <person name="Landesman E.O."/>
            <person name="Moiseenko K.V."/>
            <person name="Psurtseva N.V."/>
            <person name="Savinova O.S."/>
            <person name="Shakhova N.V."/>
            <person name="Tyazhelova T.V."/>
            <person name="Vasina D.V."/>
        </authorList>
    </citation>
    <scope>NUCLEOTIDE SEQUENCE [LARGE SCALE GENOMIC DNA]</scope>
    <source>
        <strain evidence="3 4">LE-BIN_3174</strain>
    </source>
</reference>
<dbReference type="Proteomes" id="UP000292702">
    <property type="component" value="Unassembled WGS sequence"/>
</dbReference>
<dbReference type="CDD" id="cd22191">
    <property type="entry name" value="DPBB_RlpA_EXP_N-like"/>
    <property type="match status" value="1"/>
</dbReference>
<proteinExistence type="predicted"/>
<dbReference type="OrthoDB" id="406505at2759"/>
<dbReference type="SUPFAM" id="SSF50685">
    <property type="entry name" value="Barwin-like endoglucanases"/>
    <property type="match status" value="1"/>
</dbReference>
<protein>
    <recommendedName>
        <fullName evidence="5">RlpA-like protein double-psi beta-barrel domain-containing protein</fullName>
    </recommendedName>
</protein>
<dbReference type="Gene3D" id="2.40.40.10">
    <property type="entry name" value="RlpA-like domain"/>
    <property type="match status" value="1"/>
</dbReference>
<dbReference type="InterPro" id="IPR051477">
    <property type="entry name" value="Expansin_CellWall"/>
</dbReference>
<evidence type="ECO:0000256" key="2">
    <source>
        <dbReference type="SAM" id="SignalP"/>
    </source>
</evidence>
<keyword evidence="4" id="KW-1185">Reference proteome</keyword>
<dbReference type="PANTHER" id="PTHR31836:SF28">
    <property type="entry name" value="SRCR DOMAIN-CONTAINING PROTEIN-RELATED"/>
    <property type="match status" value="1"/>
</dbReference>
<dbReference type="STRING" id="92696.A0A4R0R990"/>
<evidence type="ECO:0000313" key="3">
    <source>
        <dbReference type="EMBL" id="TCD63216.1"/>
    </source>
</evidence>
<keyword evidence="1 2" id="KW-0732">Signal</keyword>
<dbReference type="PANTHER" id="PTHR31836">
    <property type="match status" value="1"/>
</dbReference>
<gene>
    <name evidence="3" type="ORF">EIP91_005828</name>
</gene>
<name>A0A4R0R990_9APHY</name>
<evidence type="ECO:0000313" key="4">
    <source>
        <dbReference type="Proteomes" id="UP000292702"/>
    </source>
</evidence>
<dbReference type="AlphaFoldDB" id="A0A4R0R990"/>
<accession>A0A4R0R990</accession>
<sequence>MLAALIFIPLALSVMGGATPVADNNATASTLEKRATQFGQATWFNVGLGACGEMDVNSDLVVALTPAFFGPGFPGPRCNQGVTIRNTQNGQVAHGVVRDKCPGCAASGLDLSPALFLQLTPSLDTGVIPIAWFFDNDGP</sequence>